<evidence type="ECO:0000313" key="2">
    <source>
        <dbReference type="EMBL" id="AWB93449.1"/>
    </source>
</evidence>
<proteinExistence type="predicted"/>
<dbReference type="AlphaFoldDB" id="A0A2S0WQ19"/>
<name>A0A2S0WQ19_9ACTN</name>
<feature type="domain" description="Rho termination factor-like N-terminal" evidence="1">
    <location>
        <begin position="66"/>
        <end position="96"/>
    </location>
</feature>
<evidence type="ECO:0000313" key="3">
    <source>
        <dbReference type="Proteomes" id="UP000244384"/>
    </source>
</evidence>
<protein>
    <submittedName>
        <fullName evidence="2">Rho termination factor</fullName>
    </submittedName>
</protein>
<gene>
    <name evidence="2" type="ORF">C3E78_15190</name>
</gene>
<evidence type="ECO:0000259" key="1">
    <source>
        <dbReference type="Pfam" id="PF07498"/>
    </source>
</evidence>
<dbReference type="EMBL" id="CP026952">
    <property type="protein sequence ID" value="AWB93449.1"/>
    <property type="molecule type" value="Genomic_DNA"/>
</dbReference>
<dbReference type="Pfam" id="PF23855">
    <property type="entry name" value="DUF7218"/>
    <property type="match status" value="1"/>
</dbReference>
<dbReference type="RefSeq" id="WP_108579819.1">
    <property type="nucleotide sequence ID" value="NZ_CP026952.1"/>
</dbReference>
<dbReference type="InterPro" id="IPR036361">
    <property type="entry name" value="SAP_dom_sf"/>
</dbReference>
<dbReference type="OrthoDB" id="215254at2"/>
<organism evidence="2 3">
    <name type="scientific">Aeromicrobium chenweiae</name>
    <dbReference type="NCBI Taxonomy" id="2079793"/>
    <lineage>
        <taxon>Bacteria</taxon>
        <taxon>Bacillati</taxon>
        <taxon>Actinomycetota</taxon>
        <taxon>Actinomycetes</taxon>
        <taxon>Propionibacteriales</taxon>
        <taxon>Nocardioidaceae</taxon>
        <taxon>Aeromicrobium</taxon>
    </lineage>
</organism>
<dbReference type="KEGG" id="aez:C3E78_15190"/>
<dbReference type="InterPro" id="IPR011112">
    <property type="entry name" value="Rho-like_N"/>
</dbReference>
<dbReference type="InterPro" id="IPR055642">
    <property type="entry name" value="DUF7218"/>
</dbReference>
<accession>A0A5F2EXV1</accession>
<sequence>MPVKFPARARLKQADAFGPGDRGTTPPNPPVTNEEKAARISNAAAQEGRSKSSVGRKGGESGSYEDWTVPDLRKRAKELGLAGYSGKKKAELVKALREH</sequence>
<dbReference type="GO" id="GO:0006353">
    <property type="term" value="P:DNA-templated transcription termination"/>
    <property type="evidence" value="ECO:0007669"/>
    <property type="project" value="InterPro"/>
</dbReference>
<dbReference type="Proteomes" id="UP000244384">
    <property type="component" value="Chromosome"/>
</dbReference>
<reference evidence="3" key="1">
    <citation type="submission" date="2018-01" db="EMBL/GenBank/DDBJ databases">
        <authorList>
            <person name="Li J."/>
        </authorList>
    </citation>
    <scope>NUCLEOTIDE SEQUENCE [LARGE SCALE GENOMIC DNA]</scope>
    <source>
        <strain evidence="3">592</strain>
    </source>
</reference>
<dbReference type="Gene3D" id="1.10.720.30">
    <property type="entry name" value="SAP domain"/>
    <property type="match status" value="1"/>
</dbReference>
<keyword evidence="3" id="KW-1185">Reference proteome</keyword>
<dbReference type="Pfam" id="PF07498">
    <property type="entry name" value="Rho_N"/>
    <property type="match status" value="1"/>
</dbReference>
<accession>A0A2S0WQ19</accession>